<organism evidence="2 3">
    <name type="scientific">Aldrovandia affinis</name>
    <dbReference type="NCBI Taxonomy" id="143900"/>
    <lineage>
        <taxon>Eukaryota</taxon>
        <taxon>Metazoa</taxon>
        <taxon>Chordata</taxon>
        <taxon>Craniata</taxon>
        <taxon>Vertebrata</taxon>
        <taxon>Euteleostomi</taxon>
        <taxon>Actinopterygii</taxon>
        <taxon>Neopterygii</taxon>
        <taxon>Teleostei</taxon>
        <taxon>Notacanthiformes</taxon>
        <taxon>Halosauridae</taxon>
        <taxon>Aldrovandia</taxon>
    </lineage>
</organism>
<protein>
    <submittedName>
        <fullName evidence="2">Uncharacterized protein</fullName>
    </submittedName>
</protein>
<sequence length="70" mass="7595">MSANGTKTAVDRSKVPLLKMNQFQSAAVLVVLFILHTALSEDYIYLSDISGDNSNKSARKEGLVGTHDRA</sequence>
<feature type="compositionally biased region" description="Basic and acidic residues" evidence="1">
    <location>
        <begin position="58"/>
        <end position="70"/>
    </location>
</feature>
<dbReference type="Proteomes" id="UP001221898">
    <property type="component" value="Unassembled WGS sequence"/>
</dbReference>
<name>A0AAD7RZE7_9TELE</name>
<evidence type="ECO:0000313" key="2">
    <source>
        <dbReference type="EMBL" id="KAJ8393196.1"/>
    </source>
</evidence>
<reference evidence="2" key="1">
    <citation type="journal article" date="2023" name="Science">
        <title>Genome structures resolve the early diversification of teleost fishes.</title>
        <authorList>
            <person name="Parey E."/>
            <person name="Louis A."/>
            <person name="Montfort J."/>
            <person name="Bouchez O."/>
            <person name="Roques C."/>
            <person name="Iampietro C."/>
            <person name="Lluch J."/>
            <person name="Castinel A."/>
            <person name="Donnadieu C."/>
            <person name="Desvignes T."/>
            <person name="Floi Bucao C."/>
            <person name="Jouanno E."/>
            <person name="Wen M."/>
            <person name="Mejri S."/>
            <person name="Dirks R."/>
            <person name="Jansen H."/>
            <person name="Henkel C."/>
            <person name="Chen W.J."/>
            <person name="Zahm M."/>
            <person name="Cabau C."/>
            <person name="Klopp C."/>
            <person name="Thompson A.W."/>
            <person name="Robinson-Rechavi M."/>
            <person name="Braasch I."/>
            <person name="Lecointre G."/>
            <person name="Bobe J."/>
            <person name="Postlethwait J.H."/>
            <person name="Berthelot C."/>
            <person name="Roest Crollius H."/>
            <person name="Guiguen Y."/>
        </authorList>
    </citation>
    <scope>NUCLEOTIDE SEQUENCE</scope>
    <source>
        <strain evidence="2">NC1722</strain>
    </source>
</reference>
<feature type="region of interest" description="Disordered" evidence="1">
    <location>
        <begin position="50"/>
        <end position="70"/>
    </location>
</feature>
<comment type="caution">
    <text evidence="2">The sequence shown here is derived from an EMBL/GenBank/DDBJ whole genome shotgun (WGS) entry which is preliminary data.</text>
</comment>
<keyword evidence="3" id="KW-1185">Reference proteome</keyword>
<evidence type="ECO:0000313" key="3">
    <source>
        <dbReference type="Proteomes" id="UP001221898"/>
    </source>
</evidence>
<dbReference type="AlphaFoldDB" id="A0AAD7RZE7"/>
<gene>
    <name evidence="2" type="ORF">AAFF_G00062680</name>
</gene>
<dbReference type="EMBL" id="JAINUG010000139">
    <property type="protein sequence ID" value="KAJ8393196.1"/>
    <property type="molecule type" value="Genomic_DNA"/>
</dbReference>
<accession>A0AAD7RZE7</accession>
<proteinExistence type="predicted"/>
<evidence type="ECO:0000256" key="1">
    <source>
        <dbReference type="SAM" id="MobiDB-lite"/>
    </source>
</evidence>